<feature type="region of interest" description="Disordered" evidence="1">
    <location>
        <begin position="251"/>
        <end position="329"/>
    </location>
</feature>
<feature type="region of interest" description="Disordered" evidence="1">
    <location>
        <begin position="344"/>
        <end position="369"/>
    </location>
</feature>
<proteinExistence type="predicted"/>
<evidence type="ECO:0000259" key="2">
    <source>
        <dbReference type="Pfam" id="PF10419"/>
    </source>
</evidence>
<evidence type="ECO:0000313" key="3">
    <source>
        <dbReference type="EMBL" id="QDS71821.1"/>
    </source>
</evidence>
<organism evidence="3 4">
    <name type="scientific">Venturia effusa</name>
    <dbReference type="NCBI Taxonomy" id="50376"/>
    <lineage>
        <taxon>Eukaryota</taxon>
        <taxon>Fungi</taxon>
        <taxon>Dikarya</taxon>
        <taxon>Ascomycota</taxon>
        <taxon>Pezizomycotina</taxon>
        <taxon>Dothideomycetes</taxon>
        <taxon>Pleosporomycetidae</taxon>
        <taxon>Venturiales</taxon>
        <taxon>Venturiaceae</taxon>
        <taxon>Venturia</taxon>
    </lineage>
</organism>
<dbReference type="EMBL" id="CP042190">
    <property type="protein sequence ID" value="QDS71821.1"/>
    <property type="molecule type" value="Genomic_DNA"/>
</dbReference>
<gene>
    <name evidence="3" type="ORF">FKW77_009692</name>
</gene>
<protein>
    <recommendedName>
        <fullName evidence="2">Transcription factor TFIIIC triple barrel domain-containing protein</fullName>
    </recommendedName>
</protein>
<feature type="compositionally biased region" description="Polar residues" evidence="1">
    <location>
        <begin position="266"/>
        <end position="282"/>
    </location>
</feature>
<dbReference type="OrthoDB" id="1877767at2759"/>
<evidence type="ECO:0000256" key="1">
    <source>
        <dbReference type="SAM" id="MobiDB-lite"/>
    </source>
</evidence>
<dbReference type="AlphaFoldDB" id="A0A517L871"/>
<accession>A0A517L871</accession>
<dbReference type="STRING" id="50376.A0A517L871"/>
<feature type="region of interest" description="Disordered" evidence="1">
    <location>
        <begin position="47"/>
        <end position="128"/>
    </location>
</feature>
<evidence type="ECO:0000313" key="4">
    <source>
        <dbReference type="Proteomes" id="UP000316270"/>
    </source>
</evidence>
<dbReference type="InterPro" id="IPR019481">
    <property type="entry name" value="TFIIIC_triple_barrel"/>
</dbReference>
<name>A0A517L871_9PEZI</name>
<reference evidence="3 4" key="1">
    <citation type="submission" date="2019-07" db="EMBL/GenBank/DDBJ databases">
        <title>Finished genome of Venturia effusa.</title>
        <authorList>
            <person name="Young C.A."/>
            <person name="Cox M.P."/>
            <person name="Ganley A.R.D."/>
            <person name="David W.J."/>
        </authorList>
    </citation>
    <scope>NUCLEOTIDE SEQUENCE [LARGE SCALE GENOMIC DNA]</scope>
    <source>
        <strain evidence="4">albino</strain>
    </source>
</reference>
<dbReference type="Proteomes" id="UP000316270">
    <property type="component" value="Chromosome 6"/>
</dbReference>
<dbReference type="Gene3D" id="2.60.40.4370">
    <property type="match status" value="1"/>
</dbReference>
<feature type="domain" description="Transcription factor TFIIIC triple barrel" evidence="2">
    <location>
        <begin position="19"/>
        <end position="202"/>
    </location>
</feature>
<keyword evidence="4" id="KW-1185">Reference proteome</keyword>
<sequence length="369" mass="39281">MADVHGDDDAEWEYEYHENETEDFYVIVDFPTGKKVANPATVDIFAPMLQTDPKKPKKPRSTGVGKGRGRGSRPRGGATAAASVEVRSADPAPIQNDSGDDAPPTQAGARAPAVSVQLPPQTNKGNVEPLPTELQLMDLNSDNPIISYGRNLYSCQWASSIGSDLLFKKKPAEQVADQQVLHSFEEYDLVAISAAKLIASPAAFQRRQPTSATVTKVDKTKYDSETKALQADFITRLADLKTQMGQPIGSMLTTVQPIHSTRVRTRQGSDSSSPEPQVSRISTRGARGPGSRGGVTRQPGRGRGRGRGTASPISTSEHTPAPFGDSNFPLAQVTAQSTSADAIMIETPPPGASLATNNRPAGELVQPDG</sequence>
<dbReference type="Pfam" id="PF10419">
    <property type="entry name" value="TFIIIC_sub6"/>
    <property type="match status" value="1"/>
</dbReference>